<protein>
    <submittedName>
        <fullName evidence="1">Uncharacterized protein</fullName>
    </submittedName>
</protein>
<gene>
    <name evidence="1" type="ORF">SDC9_139910</name>
</gene>
<evidence type="ECO:0000313" key="1">
    <source>
        <dbReference type="EMBL" id="MPM92774.1"/>
    </source>
</evidence>
<organism evidence="1">
    <name type="scientific">bioreactor metagenome</name>
    <dbReference type="NCBI Taxonomy" id="1076179"/>
    <lineage>
        <taxon>unclassified sequences</taxon>
        <taxon>metagenomes</taxon>
        <taxon>ecological metagenomes</taxon>
    </lineage>
</organism>
<proteinExistence type="predicted"/>
<accession>A0A645DTE8</accession>
<name>A0A645DTE8_9ZZZZ</name>
<reference evidence="1" key="1">
    <citation type="submission" date="2019-08" db="EMBL/GenBank/DDBJ databases">
        <authorList>
            <person name="Kucharzyk K."/>
            <person name="Murdoch R.W."/>
            <person name="Higgins S."/>
            <person name="Loffler F."/>
        </authorList>
    </citation>
    <scope>NUCLEOTIDE SEQUENCE</scope>
</reference>
<comment type="caution">
    <text evidence="1">The sequence shown here is derived from an EMBL/GenBank/DDBJ whole genome shotgun (WGS) entry which is preliminary data.</text>
</comment>
<sequence>MRGIGGEKYRERHAREIVGDHLRILPPAVIQRERITDVSLADHKRGKARIPRIQQGGDE</sequence>
<dbReference type="AlphaFoldDB" id="A0A645DTE8"/>
<dbReference type="EMBL" id="VSSQ01039669">
    <property type="protein sequence ID" value="MPM92774.1"/>
    <property type="molecule type" value="Genomic_DNA"/>
</dbReference>